<comment type="caution">
    <text evidence="6">The sequence shown here is derived from an EMBL/GenBank/DDBJ whole genome shotgun (WGS) entry which is preliminary data.</text>
</comment>
<evidence type="ECO:0000256" key="3">
    <source>
        <dbReference type="ARBA" id="ARBA00022670"/>
    </source>
</evidence>
<accession>T0YJQ1</accession>
<sequence>TFDSGGLSLKSAEPMATMKTDMSGAAAVCATVLACAKLGVGAQVTAIAPLAENMPGESGIKPGDVLAMRNGRTVEVLNTDAEGRLILADAISLAVEMAPDAIVDVATLTGACVVALGKEIAGLFCNDEGLAGKVIDASLLAGERVWRLPLVEG</sequence>
<keyword evidence="2 6" id="KW-0031">Aminopeptidase</keyword>
<protein>
    <submittedName>
        <fullName evidence="6">Leucyl aminopeptidase</fullName>
    </submittedName>
</protein>
<dbReference type="PRINTS" id="PR00481">
    <property type="entry name" value="LAMNOPPTDASE"/>
</dbReference>
<dbReference type="EMBL" id="AUZX01014064">
    <property type="protein sequence ID" value="EQD33388.1"/>
    <property type="molecule type" value="Genomic_DNA"/>
</dbReference>
<dbReference type="AlphaFoldDB" id="T0YJQ1"/>
<organism evidence="6">
    <name type="scientific">mine drainage metagenome</name>
    <dbReference type="NCBI Taxonomy" id="410659"/>
    <lineage>
        <taxon>unclassified sequences</taxon>
        <taxon>metagenomes</taxon>
        <taxon>ecological metagenomes</taxon>
    </lineage>
</organism>
<keyword evidence="3" id="KW-0645">Protease</keyword>
<feature type="non-terminal residue" evidence="6">
    <location>
        <position position="1"/>
    </location>
</feature>
<reference evidence="6" key="2">
    <citation type="journal article" date="2014" name="ISME J.">
        <title>Microbial stratification in low pH oxic and suboxic macroscopic growths along an acid mine drainage.</title>
        <authorList>
            <person name="Mendez-Garcia C."/>
            <person name="Mesa V."/>
            <person name="Sprenger R.R."/>
            <person name="Richter M."/>
            <person name="Diez M.S."/>
            <person name="Solano J."/>
            <person name="Bargiela R."/>
            <person name="Golyshina O.V."/>
            <person name="Manteca A."/>
            <person name="Ramos J.L."/>
            <person name="Gallego J.R."/>
            <person name="Llorente I."/>
            <person name="Martins Dos Santos V.A."/>
            <person name="Jensen O.N."/>
            <person name="Pelaez A.I."/>
            <person name="Sanchez J."/>
            <person name="Ferrer M."/>
        </authorList>
    </citation>
    <scope>NUCLEOTIDE SEQUENCE</scope>
</reference>
<dbReference type="GO" id="GO:0006508">
    <property type="term" value="P:proteolysis"/>
    <property type="evidence" value="ECO:0007669"/>
    <property type="project" value="UniProtKB-KW"/>
</dbReference>
<dbReference type="InterPro" id="IPR000819">
    <property type="entry name" value="Peptidase_M17_C"/>
</dbReference>
<reference evidence="6" key="1">
    <citation type="submission" date="2013-08" db="EMBL/GenBank/DDBJ databases">
        <authorList>
            <person name="Mendez C."/>
            <person name="Richter M."/>
            <person name="Ferrer M."/>
            <person name="Sanchez J."/>
        </authorList>
    </citation>
    <scope>NUCLEOTIDE SEQUENCE</scope>
</reference>
<feature type="domain" description="Cytosol aminopeptidase" evidence="5">
    <location>
        <begin position="78"/>
        <end position="85"/>
    </location>
</feature>
<dbReference type="PROSITE" id="PS00631">
    <property type="entry name" value="CYTOSOL_AP"/>
    <property type="match status" value="1"/>
</dbReference>
<dbReference type="GO" id="GO:0030145">
    <property type="term" value="F:manganese ion binding"/>
    <property type="evidence" value="ECO:0007669"/>
    <property type="project" value="InterPro"/>
</dbReference>
<evidence type="ECO:0000259" key="5">
    <source>
        <dbReference type="PROSITE" id="PS00631"/>
    </source>
</evidence>
<comment type="similarity">
    <text evidence="1">Belongs to the peptidase M17 family.</text>
</comment>
<dbReference type="GO" id="GO:0070006">
    <property type="term" value="F:metalloaminopeptidase activity"/>
    <property type="evidence" value="ECO:0007669"/>
    <property type="project" value="InterPro"/>
</dbReference>
<evidence type="ECO:0000256" key="2">
    <source>
        <dbReference type="ARBA" id="ARBA00022438"/>
    </source>
</evidence>
<dbReference type="GO" id="GO:0005737">
    <property type="term" value="C:cytoplasm"/>
    <property type="evidence" value="ECO:0007669"/>
    <property type="project" value="InterPro"/>
</dbReference>
<dbReference type="Gene3D" id="3.40.630.10">
    <property type="entry name" value="Zn peptidases"/>
    <property type="match status" value="1"/>
</dbReference>
<evidence type="ECO:0000256" key="1">
    <source>
        <dbReference type="ARBA" id="ARBA00009528"/>
    </source>
</evidence>
<dbReference type="PANTHER" id="PTHR11963">
    <property type="entry name" value="LEUCINE AMINOPEPTIDASE-RELATED"/>
    <property type="match status" value="1"/>
</dbReference>
<name>T0YJQ1_9ZZZZ</name>
<keyword evidence="4" id="KW-0378">Hydrolase</keyword>
<dbReference type="SUPFAM" id="SSF53187">
    <property type="entry name" value="Zn-dependent exopeptidases"/>
    <property type="match status" value="1"/>
</dbReference>
<dbReference type="InterPro" id="IPR011356">
    <property type="entry name" value="Leucine_aapep/pepB"/>
</dbReference>
<evidence type="ECO:0000313" key="6">
    <source>
        <dbReference type="EMBL" id="EQD33388.1"/>
    </source>
</evidence>
<feature type="non-terminal residue" evidence="6">
    <location>
        <position position="153"/>
    </location>
</feature>
<gene>
    <name evidence="6" type="ORF">B1A_19065</name>
</gene>
<proteinExistence type="inferred from homology"/>
<dbReference type="Pfam" id="PF00883">
    <property type="entry name" value="Peptidase_M17"/>
    <property type="match status" value="1"/>
</dbReference>
<dbReference type="PANTHER" id="PTHR11963:SF23">
    <property type="entry name" value="CYTOSOL AMINOPEPTIDASE"/>
    <property type="match status" value="1"/>
</dbReference>
<evidence type="ECO:0000256" key="4">
    <source>
        <dbReference type="ARBA" id="ARBA00022801"/>
    </source>
</evidence>